<feature type="transmembrane region" description="Helical" evidence="7">
    <location>
        <begin position="79"/>
        <end position="97"/>
    </location>
</feature>
<dbReference type="PANTHER" id="PTHR23517">
    <property type="entry name" value="RESISTANCE PROTEIN MDTM, PUTATIVE-RELATED-RELATED"/>
    <property type="match status" value="1"/>
</dbReference>
<dbReference type="STRING" id="29367.CLPUN_41120"/>
<proteinExistence type="predicted"/>
<comment type="caution">
    <text evidence="9">The sequence shown here is derived from an EMBL/GenBank/DDBJ whole genome shotgun (WGS) entry which is preliminary data.</text>
</comment>
<dbReference type="CDD" id="cd17329">
    <property type="entry name" value="MFS_MdtH_MDR_like"/>
    <property type="match status" value="1"/>
</dbReference>
<dbReference type="EMBL" id="LZZM01000203">
    <property type="protein sequence ID" value="OOM74138.1"/>
    <property type="molecule type" value="Genomic_DNA"/>
</dbReference>
<name>A0A1S8T8W8_9CLOT</name>
<evidence type="ECO:0000256" key="1">
    <source>
        <dbReference type="ARBA" id="ARBA00004651"/>
    </source>
</evidence>
<dbReference type="SUPFAM" id="SSF103473">
    <property type="entry name" value="MFS general substrate transporter"/>
    <property type="match status" value="1"/>
</dbReference>
<keyword evidence="2" id="KW-0813">Transport</keyword>
<gene>
    <name evidence="9" type="primary">mdtH</name>
    <name evidence="9" type="ORF">CLPUN_41120</name>
</gene>
<reference evidence="9 10" key="1">
    <citation type="submission" date="2016-05" db="EMBL/GenBank/DDBJ databases">
        <title>Microbial solvent formation.</title>
        <authorList>
            <person name="Poehlein A."/>
            <person name="Montoya Solano J.D."/>
            <person name="Flitsch S."/>
            <person name="Krabben P."/>
            <person name="Duerre P."/>
            <person name="Daniel R."/>
        </authorList>
    </citation>
    <scope>NUCLEOTIDE SEQUENCE [LARGE SCALE GENOMIC DNA]</scope>
    <source>
        <strain evidence="9 10">DSM 2619</strain>
    </source>
</reference>
<dbReference type="GO" id="GO:0005886">
    <property type="term" value="C:plasma membrane"/>
    <property type="evidence" value="ECO:0007669"/>
    <property type="project" value="UniProtKB-SubCell"/>
</dbReference>
<dbReference type="OrthoDB" id="9793283at2"/>
<evidence type="ECO:0000259" key="8">
    <source>
        <dbReference type="PROSITE" id="PS50850"/>
    </source>
</evidence>
<feature type="transmembrane region" description="Helical" evidence="7">
    <location>
        <begin position="285"/>
        <end position="314"/>
    </location>
</feature>
<feature type="transmembrane region" description="Helical" evidence="7">
    <location>
        <begin position="377"/>
        <end position="398"/>
    </location>
</feature>
<evidence type="ECO:0000256" key="6">
    <source>
        <dbReference type="ARBA" id="ARBA00023136"/>
    </source>
</evidence>
<dbReference type="RefSeq" id="WP_077849072.1">
    <property type="nucleotide sequence ID" value="NZ_LZZM01000203.1"/>
</dbReference>
<keyword evidence="5 7" id="KW-1133">Transmembrane helix</keyword>
<feature type="transmembrane region" description="Helical" evidence="7">
    <location>
        <begin position="12"/>
        <end position="38"/>
    </location>
</feature>
<feature type="transmembrane region" description="Helical" evidence="7">
    <location>
        <begin position="44"/>
        <end position="67"/>
    </location>
</feature>
<dbReference type="InterPro" id="IPR050171">
    <property type="entry name" value="MFS_Transporters"/>
</dbReference>
<dbReference type="Proteomes" id="UP000190890">
    <property type="component" value="Unassembled WGS sequence"/>
</dbReference>
<feature type="domain" description="Major facilitator superfamily (MFS) profile" evidence="8">
    <location>
        <begin position="13"/>
        <end position="405"/>
    </location>
</feature>
<feature type="transmembrane region" description="Helical" evidence="7">
    <location>
        <begin position="103"/>
        <end position="124"/>
    </location>
</feature>
<evidence type="ECO:0000256" key="3">
    <source>
        <dbReference type="ARBA" id="ARBA00022475"/>
    </source>
</evidence>
<protein>
    <submittedName>
        <fullName evidence="9">Multidrug resistance protein MdtH</fullName>
    </submittedName>
</protein>
<dbReference type="InterPro" id="IPR011701">
    <property type="entry name" value="MFS"/>
</dbReference>
<feature type="transmembrane region" description="Helical" evidence="7">
    <location>
        <begin position="166"/>
        <end position="186"/>
    </location>
</feature>
<feature type="transmembrane region" description="Helical" evidence="7">
    <location>
        <begin position="136"/>
        <end position="160"/>
    </location>
</feature>
<comment type="subcellular location">
    <subcellularLocation>
        <location evidence="1">Cell membrane</location>
        <topology evidence="1">Multi-pass membrane protein</topology>
    </subcellularLocation>
</comment>
<evidence type="ECO:0000256" key="2">
    <source>
        <dbReference type="ARBA" id="ARBA00022448"/>
    </source>
</evidence>
<feature type="transmembrane region" description="Helical" evidence="7">
    <location>
        <begin position="257"/>
        <end position="278"/>
    </location>
</feature>
<sequence>MSIFNTYKGLPKCIYALFCVQIINRLGDFVFPFLSLLLTQKLNFSYSMTGVIVMTASLVTIPASLLGGRSADLLSRRKTYLIGQGIAALAVLICGFIKNPIAIISLLIVSAFFNGFVRPTIYAITSDVLSPEKRQIGSSLTYLGINIGVALGPIIAGFLFNNYLSLLFILDGLSSFIAIIIFYIFVEETRPQGGSIPEKNIKEKEASGNLIEVLLKRPSLAFFLIINMFFSFAYSQTTFSLPMMMNEVFKANGANNYGYLMSINAITVIFLTVIIISITKRFKTLINIIIGGVFYMIGFGMIGIIGSSFFLFIISTLSWSIGEVITVPNNGVYLANNSPKNFRARISAVSNLTYALSTALGTSVLGKYIDYYGIHKVWSLVFIAVFIGICLMTALHIYNFKHESLK</sequence>
<dbReference type="InterPro" id="IPR036259">
    <property type="entry name" value="MFS_trans_sf"/>
</dbReference>
<evidence type="ECO:0000256" key="4">
    <source>
        <dbReference type="ARBA" id="ARBA00022692"/>
    </source>
</evidence>
<keyword evidence="4 7" id="KW-0812">Transmembrane</keyword>
<dbReference type="Pfam" id="PF07690">
    <property type="entry name" value="MFS_1"/>
    <property type="match status" value="1"/>
</dbReference>
<keyword evidence="10" id="KW-1185">Reference proteome</keyword>
<dbReference type="AlphaFoldDB" id="A0A1S8T8W8"/>
<evidence type="ECO:0000313" key="10">
    <source>
        <dbReference type="Proteomes" id="UP000190890"/>
    </source>
</evidence>
<dbReference type="PROSITE" id="PS50850">
    <property type="entry name" value="MFS"/>
    <property type="match status" value="1"/>
</dbReference>
<evidence type="ECO:0000256" key="5">
    <source>
        <dbReference type="ARBA" id="ARBA00022989"/>
    </source>
</evidence>
<accession>A0A1S8T8W8</accession>
<dbReference type="InterPro" id="IPR020846">
    <property type="entry name" value="MFS_dom"/>
</dbReference>
<feature type="transmembrane region" description="Helical" evidence="7">
    <location>
        <begin position="220"/>
        <end position="237"/>
    </location>
</feature>
<keyword evidence="6 7" id="KW-0472">Membrane</keyword>
<keyword evidence="3" id="KW-1003">Cell membrane</keyword>
<evidence type="ECO:0000256" key="7">
    <source>
        <dbReference type="SAM" id="Phobius"/>
    </source>
</evidence>
<dbReference type="Gene3D" id="1.20.1250.20">
    <property type="entry name" value="MFS general substrate transporter like domains"/>
    <property type="match status" value="1"/>
</dbReference>
<evidence type="ECO:0000313" key="9">
    <source>
        <dbReference type="EMBL" id="OOM74138.1"/>
    </source>
</evidence>
<organism evidence="9 10">
    <name type="scientific">Clostridium puniceum</name>
    <dbReference type="NCBI Taxonomy" id="29367"/>
    <lineage>
        <taxon>Bacteria</taxon>
        <taxon>Bacillati</taxon>
        <taxon>Bacillota</taxon>
        <taxon>Clostridia</taxon>
        <taxon>Eubacteriales</taxon>
        <taxon>Clostridiaceae</taxon>
        <taxon>Clostridium</taxon>
    </lineage>
</organism>
<dbReference type="GO" id="GO:0022857">
    <property type="term" value="F:transmembrane transporter activity"/>
    <property type="evidence" value="ECO:0007669"/>
    <property type="project" value="InterPro"/>
</dbReference>